<accession>A0A1R4JUP0</accession>
<dbReference type="Proteomes" id="UP000196230">
    <property type="component" value="Unassembled WGS sequence"/>
</dbReference>
<dbReference type="GO" id="GO:0016740">
    <property type="term" value="F:transferase activity"/>
    <property type="evidence" value="ECO:0007669"/>
    <property type="project" value="UniProtKB-KW"/>
</dbReference>
<dbReference type="EMBL" id="FUKP01000067">
    <property type="protein sequence ID" value="SJN35493.1"/>
    <property type="molecule type" value="Genomic_DNA"/>
</dbReference>
<evidence type="ECO:0000313" key="1">
    <source>
        <dbReference type="EMBL" id="SJN35493.1"/>
    </source>
</evidence>
<gene>
    <name evidence="1" type="ORF">FM125_10680</name>
</gene>
<name>A0A1R4JUP0_9MICC</name>
<sequence>MVMHLDDLLSDRYGSAAFRDGNDSVLGYYGDRIPPRLRGLAERAAHLVLRHESRRMRRREIDIARQAAGVAMTSADEARTLSKRAGVPVADLPMAVSPLLPGRPSEQDPLSFAFLGVLHYGPNLGALRYVRDQIIPVARARGIDLQVAAYGKADDAAMREFADAEGIRLVGYVDDLAEALRGHRGFLSTVLSGTGVKTKVLDALSVGLPVVATPLGVAGIPLRDGVDVLVAQSPEGIVDHIVALAEDGDRADRIGLAGRELLKGPLASERVARSWEAVIESAAGSDPGAERA</sequence>
<dbReference type="Gene3D" id="3.40.50.2000">
    <property type="entry name" value="Glycogen Phosphorylase B"/>
    <property type="match status" value="1"/>
</dbReference>
<proteinExistence type="predicted"/>
<reference evidence="1 2" key="1">
    <citation type="submission" date="2017-02" db="EMBL/GenBank/DDBJ databases">
        <authorList>
            <person name="Peterson S.W."/>
        </authorList>
    </citation>
    <scope>NUCLEOTIDE SEQUENCE [LARGE SCALE GENOMIC DNA]</scope>
    <source>
        <strain evidence="1 2">2B3F</strain>
    </source>
</reference>
<organism evidence="1 2">
    <name type="scientific">Micrococcus lylae</name>
    <dbReference type="NCBI Taxonomy" id="1273"/>
    <lineage>
        <taxon>Bacteria</taxon>
        <taxon>Bacillati</taxon>
        <taxon>Actinomycetota</taxon>
        <taxon>Actinomycetes</taxon>
        <taxon>Micrococcales</taxon>
        <taxon>Micrococcaceae</taxon>
        <taxon>Micrococcus</taxon>
    </lineage>
</organism>
<keyword evidence="1" id="KW-0808">Transferase</keyword>
<dbReference type="AlphaFoldDB" id="A0A1R4JUP0"/>
<dbReference type="Pfam" id="PF13692">
    <property type="entry name" value="Glyco_trans_1_4"/>
    <property type="match status" value="1"/>
</dbReference>
<protein>
    <submittedName>
        <fullName evidence="1">Glycosyltransferase</fullName>
    </submittedName>
</protein>
<dbReference type="SUPFAM" id="SSF53756">
    <property type="entry name" value="UDP-Glycosyltransferase/glycogen phosphorylase"/>
    <property type="match status" value="1"/>
</dbReference>
<evidence type="ECO:0000313" key="2">
    <source>
        <dbReference type="Proteomes" id="UP000196230"/>
    </source>
</evidence>